<dbReference type="InterPro" id="IPR002035">
    <property type="entry name" value="VWF_A"/>
</dbReference>
<evidence type="ECO:0000256" key="1">
    <source>
        <dbReference type="SAM" id="SignalP"/>
    </source>
</evidence>
<keyword evidence="1" id="KW-0732">Signal</keyword>
<proteinExistence type="predicted"/>
<evidence type="ECO:0000259" key="2">
    <source>
        <dbReference type="PROSITE" id="PS50234"/>
    </source>
</evidence>
<dbReference type="InterPro" id="IPR036465">
    <property type="entry name" value="vWFA_dom_sf"/>
</dbReference>
<dbReference type="OrthoDB" id="9783818at2"/>
<accession>A0A543KH30</accession>
<organism evidence="3 4">
    <name type="scientific">Roseinatronobacter monicus</name>
    <dbReference type="NCBI Taxonomy" id="393481"/>
    <lineage>
        <taxon>Bacteria</taxon>
        <taxon>Pseudomonadati</taxon>
        <taxon>Pseudomonadota</taxon>
        <taxon>Alphaproteobacteria</taxon>
        <taxon>Rhodobacterales</taxon>
        <taxon>Paracoccaceae</taxon>
        <taxon>Roseinatronobacter</taxon>
    </lineage>
</organism>
<comment type="caution">
    <text evidence="3">The sequence shown here is derived from an EMBL/GenBank/DDBJ whole genome shotgun (WGS) entry which is preliminary data.</text>
</comment>
<dbReference type="PROSITE" id="PS50234">
    <property type="entry name" value="VWFA"/>
    <property type="match status" value="1"/>
</dbReference>
<feature type="signal peptide" evidence="1">
    <location>
        <begin position="1"/>
        <end position="24"/>
    </location>
</feature>
<gene>
    <name evidence="3" type="ORF">BD293_3055</name>
</gene>
<dbReference type="SMART" id="SM00327">
    <property type="entry name" value="VWA"/>
    <property type="match status" value="1"/>
</dbReference>
<name>A0A543KH30_9RHOB</name>
<evidence type="ECO:0000313" key="3">
    <source>
        <dbReference type="EMBL" id="TQM94379.1"/>
    </source>
</evidence>
<dbReference type="Gene3D" id="3.40.50.410">
    <property type="entry name" value="von Willebrand factor, type A domain"/>
    <property type="match status" value="1"/>
</dbReference>
<dbReference type="RefSeq" id="WP_142082987.1">
    <property type="nucleotide sequence ID" value="NZ_VFPT01000001.1"/>
</dbReference>
<feature type="chain" id="PRO_5021873342" evidence="1">
    <location>
        <begin position="25"/>
        <end position="689"/>
    </location>
</feature>
<dbReference type="EMBL" id="VFPT01000001">
    <property type="protein sequence ID" value="TQM94379.1"/>
    <property type="molecule type" value="Genomic_DNA"/>
</dbReference>
<dbReference type="Proteomes" id="UP000320582">
    <property type="component" value="Unassembled WGS sequence"/>
</dbReference>
<feature type="domain" description="VWFA" evidence="2">
    <location>
        <begin position="28"/>
        <end position="207"/>
    </location>
</feature>
<dbReference type="SUPFAM" id="SSF53300">
    <property type="entry name" value="vWA-like"/>
    <property type="match status" value="1"/>
</dbReference>
<evidence type="ECO:0000313" key="4">
    <source>
        <dbReference type="Proteomes" id="UP000320582"/>
    </source>
</evidence>
<protein>
    <submittedName>
        <fullName evidence="3">Ca-activated chloride channel family protein</fullName>
    </submittedName>
</protein>
<keyword evidence="4" id="KW-1185">Reference proteome</keyword>
<dbReference type="AlphaFoldDB" id="A0A543KH30"/>
<sequence length="689" mass="74070">MQRLAAIALSAVMLGAPVAAQESAADAIAIMVFDASGSMWNRLEEDLTRIEVARDVMEEYFHTRDTSVPLAVIAYGHRQRGACSDIEMIAPLAQHEGADLAAKLRALNPQGMTPLTDSMAMARDMIPPTAESADLILVTDGLENCGGDPCALAAELAAQGINIRAHVVGFGMTEAEINTLSCLPEQTGGRLILTNSGAELAEAMTAVSTPSPQPEVAEADPVEEVAEAGPAEEGAEADTPEVTISGPRSVRIGEDFQLQWSDTINERDIVAILPMGADEDELGTWARVGESRTETDLRAPADPGMYELRYILGQDRRTLATAPIEVITADAEISGPNAVRSGENFRVQWSEPINSRDLVAIVPMGADEGELGTWSRVGSSDTQTYLRAPSDPGMYELRYILDEGRGTLARASIEVTTPEAEISGPDSVRIGESFRVQWSEPINDRDIVAIVPMGAEEGELGTWSRVGSSDPEGDLRAPSDPGMYELRYILDEGRGTLARAAIEVTAVDIDVMGPDKIRAGDTLRASWSDRVNDRDIVAIVPLGADVGELGDWTRIGSSAMQNDFDAPEDTGMYELRYILDEGRITLGQHTFEVVDAMAALGDGVMLTVPETATPGASITVTWSGSTDGADQRIALARADQALFTWISAEPIEELTEITFTMPEEPGYYEIRFLDLNAQDVLSSARIEVR</sequence>
<reference evidence="3 4" key="1">
    <citation type="submission" date="2019-06" db="EMBL/GenBank/DDBJ databases">
        <title>Genomic Encyclopedia of Archaeal and Bacterial Type Strains, Phase II (KMG-II): from individual species to whole genera.</title>
        <authorList>
            <person name="Goeker M."/>
        </authorList>
    </citation>
    <scope>NUCLEOTIDE SEQUENCE [LARGE SCALE GENOMIC DNA]</scope>
    <source>
        <strain evidence="3 4">DSM 18423</strain>
    </source>
</reference>